<feature type="transmembrane region" description="Helical" evidence="1">
    <location>
        <begin position="17"/>
        <end position="38"/>
    </location>
</feature>
<protein>
    <recommendedName>
        <fullName evidence="4">Flagellar protein FliL</fullName>
    </recommendedName>
</protein>
<evidence type="ECO:0000313" key="2">
    <source>
        <dbReference type="EMBL" id="WND02236.1"/>
    </source>
</evidence>
<dbReference type="RefSeq" id="WP_310798071.1">
    <property type="nucleotide sequence ID" value="NZ_CP123872.1"/>
</dbReference>
<dbReference type="Proteomes" id="UP001268683">
    <property type="component" value="Chromosome"/>
</dbReference>
<proteinExistence type="predicted"/>
<dbReference type="EMBL" id="CP123872">
    <property type="protein sequence ID" value="WND02236.1"/>
    <property type="molecule type" value="Genomic_DNA"/>
</dbReference>
<keyword evidence="1" id="KW-1133">Transmembrane helix</keyword>
<keyword evidence="1" id="KW-0812">Transmembrane</keyword>
<organism evidence="2 3">
    <name type="scientific">Temperatibacter marinus</name>
    <dbReference type="NCBI Taxonomy" id="1456591"/>
    <lineage>
        <taxon>Bacteria</taxon>
        <taxon>Pseudomonadati</taxon>
        <taxon>Pseudomonadota</taxon>
        <taxon>Alphaproteobacteria</taxon>
        <taxon>Kordiimonadales</taxon>
        <taxon>Temperatibacteraceae</taxon>
        <taxon>Temperatibacter</taxon>
    </lineage>
</organism>
<evidence type="ECO:0000256" key="1">
    <source>
        <dbReference type="SAM" id="Phobius"/>
    </source>
</evidence>
<name>A0AA52ECG5_9PROT</name>
<keyword evidence="1" id="KW-0472">Membrane</keyword>
<gene>
    <name evidence="2" type="ORF">QGN29_11805</name>
</gene>
<evidence type="ECO:0008006" key="4">
    <source>
        <dbReference type="Google" id="ProtNLM"/>
    </source>
</evidence>
<dbReference type="AlphaFoldDB" id="A0AA52ECG5"/>
<sequence>MSDKDDDVGEDGGGSKILLILGIIIGIAAGGGGVFFFLGQQPQSANVEEVEEEEVPDPINYEFIEIDKMTAPVYVERRGKPYEAGSYLLDIRILVKPEHIGYVASLKLEMRQAFLSALYKNELMLDKSNRLDVTRASEVLTRAAKTVVNDKYIHNVVIHNSHRIP</sequence>
<keyword evidence="3" id="KW-1185">Reference proteome</keyword>
<dbReference type="KEGG" id="tmk:QGN29_11805"/>
<evidence type="ECO:0000313" key="3">
    <source>
        <dbReference type="Proteomes" id="UP001268683"/>
    </source>
</evidence>
<reference evidence="2" key="1">
    <citation type="submission" date="2023-04" db="EMBL/GenBank/DDBJ databases">
        <title>Complete genome sequence of Temperatibacter marinus.</title>
        <authorList>
            <person name="Rong J.-C."/>
            <person name="Yi M.-L."/>
            <person name="Zhao Q."/>
        </authorList>
    </citation>
    <scope>NUCLEOTIDE SEQUENCE</scope>
    <source>
        <strain evidence="2">NBRC 110045</strain>
    </source>
</reference>
<accession>A0AA52ECG5</accession>